<keyword evidence="1" id="KW-0812">Transmembrane</keyword>
<protein>
    <submittedName>
        <fullName evidence="3">Uncharacterized protein</fullName>
    </submittedName>
</protein>
<feature type="chain" id="PRO_5009581380" evidence="2">
    <location>
        <begin position="26"/>
        <end position="189"/>
    </location>
</feature>
<evidence type="ECO:0000313" key="4">
    <source>
        <dbReference type="Proteomes" id="UP000178930"/>
    </source>
</evidence>
<keyword evidence="1" id="KW-1133">Transmembrane helix</keyword>
<dbReference type="EMBL" id="MHIB01000045">
    <property type="protein sequence ID" value="OGY43062.1"/>
    <property type="molecule type" value="Genomic_DNA"/>
</dbReference>
<dbReference type="Proteomes" id="UP000178930">
    <property type="component" value="Unassembled WGS sequence"/>
</dbReference>
<gene>
    <name evidence="3" type="ORF">A2729_03795</name>
</gene>
<keyword evidence="2" id="KW-0732">Signal</keyword>
<reference evidence="3 4" key="1">
    <citation type="journal article" date="2016" name="Nat. Commun.">
        <title>Thousands of microbial genomes shed light on interconnected biogeochemical processes in an aquifer system.</title>
        <authorList>
            <person name="Anantharaman K."/>
            <person name="Brown C.T."/>
            <person name="Hug L.A."/>
            <person name="Sharon I."/>
            <person name="Castelle C.J."/>
            <person name="Probst A.J."/>
            <person name="Thomas B.C."/>
            <person name="Singh A."/>
            <person name="Wilkins M.J."/>
            <person name="Karaoz U."/>
            <person name="Brodie E.L."/>
            <person name="Williams K.H."/>
            <person name="Hubbard S.S."/>
            <person name="Banfield J.F."/>
        </authorList>
    </citation>
    <scope>NUCLEOTIDE SEQUENCE [LARGE SCALE GENOMIC DNA]</scope>
</reference>
<keyword evidence="1" id="KW-0472">Membrane</keyword>
<proteinExistence type="predicted"/>
<evidence type="ECO:0000313" key="3">
    <source>
        <dbReference type="EMBL" id="OGY43062.1"/>
    </source>
</evidence>
<organism evidence="3 4">
    <name type="scientific">Candidatus Buchananbacteria bacterium RIFCSPHIGHO2_01_FULL_39_14</name>
    <dbReference type="NCBI Taxonomy" id="1797532"/>
    <lineage>
        <taxon>Bacteria</taxon>
        <taxon>Candidatus Buchananiibacteriota</taxon>
    </lineage>
</organism>
<sequence length="189" mass="20988">MPSKKIYCSFVLSLAAMLFFNFALAAENELSLTDVLQKITSQQKVSRIQDINCNDISDDDFEILGNAYMEQIHPGQQHELMDQMMGGEGSVALRNTHILMGQRYLGCGLVYSSGGMMGMMGPVMMGIYSGGATRSNDGYYGSAMMGTYGFAGKSLGTSWFWLNSFIMMILIWVILILIIAALIKWLKRK</sequence>
<evidence type="ECO:0000256" key="1">
    <source>
        <dbReference type="SAM" id="Phobius"/>
    </source>
</evidence>
<dbReference type="AlphaFoldDB" id="A0A1G1XSX4"/>
<feature type="transmembrane region" description="Helical" evidence="1">
    <location>
        <begin position="159"/>
        <end position="183"/>
    </location>
</feature>
<evidence type="ECO:0000256" key="2">
    <source>
        <dbReference type="SAM" id="SignalP"/>
    </source>
</evidence>
<feature type="signal peptide" evidence="2">
    <location>
        <begin position="1"/>
        <end position="25"/>
    </location>
</feature>
<dbReference type="STRING" id="1797532.A2729_03795"/>
<comment type="caution">
    <text evidence="3">The sequence shown here is derived from an EMBL/GenBank/DDBJ whole genome shotgun (WGS) entry which is preliminary data.</text>
</comment>
<name>A0A1G1XSX4_9BACT</name>
<accession>A0A1G1XSX4</accession>